<evidence type="ECO:0000256" key="8">
    <source>
        <dbReference type="HAMAP-Rule" id="MF_00087"/>
    </source>
</evidence>
<evidence type="ECO:0000313" key="19">
    <source>
        <dbReference type="Proteomes" id="UP000277864"/>
    </source>
</evidence>
<evidence type="ECO:0000256" key="4">
    <source>
        <dbReference type="ARBA" id="ARBA00022857"/>
    </source>
</evidence>
<dbReference type="SUPFAM" id="SSF69075">
    <property type="entry name" value="Glutamyl tRNA-reductase dimerization domain"/>
    <property type="match status" value="1"/>
</dbReference>
<evidence type="ECO:0000256" key="2">
    <source>
        <dbReference type="ARBA" id="ARBA00005916"/>
    </source>
</evidence>
<dbReference type="InterPro" id="IPR000343">
    <property type="entry name" value="4pyrrol_synth_GluRdtase"/>
</dbReference>
<reference evidence="18 19" key="1">
    <citation type="submission" date="2018-03" db="EMBL/GenBank/DDBJ databases">
        <authorList>
            <person name="Gulvik C.A."/>
        </authorList>
    </citation>
    <scope>NUCLEOTIDE SEQUENCE [LARGE SCALE GENOMIC DNA]</scope>
    <source>
        <strain evidence="18 19">JCM 31581</strain>
    </source>
</reference>
<dbReference type="SUPFAM" id="SSF51735">
    <property type="entry name" value="NAD(P)-binding Rossmann-fold domains"/>
    <property type="match status" value="1"/>
</dbReference>
<comment type="catalytic activity">
    <reaction evidence="7 8 13">
        <text>(S)-4-amino-5-oxopentanoate + tRNA(Glu) + NADP(+) = L-glutamyl-tRNA(Glu) + NADPH + H(+)</text>
        <dbReference type="Rhea" id="RHEA:12344"/>
        <dbReference type="Rhea" id="RHEA-COMP:9663"/>
        <dbReference type="Rhea" id="RHEA-COMP:9680"/>
        <dbReference type="ChEBI" id="CHEBI:15378"/>
        <dbReference type="ChEBI" id="CHEBI:57501"/>
        <dbReference type="ChEBI" id="CHEBI:57783"/>
        <dbReference type="ChEBI" id="CHEBI:58349"/>
        <dbReference type="ChEBI" id="CHEBI:78442"/>
        <dbReference type="ChEBI" id="CHEBI:78520"/>
        <dbReference type="EC" id="1.2.1.70"/>
    </reaction>
</comment>
<dbReference type="Pfam" id="PF05201">
    <property type="entry name" value="GlutR_N"/>
    <property type="match status" value="1"/>
</dbReference>
<dbReference type="NCBIfam" id="TIGR01035">
    <property type="entry name" value="hemA"/>
    <property type="match status" value="1"/>
</dbReference>
<feature type="site" description="Important for activity" evidence="8 12">
    <location>
        <position position="99"/>
    </location>
</feature>
<evidence type="ECO:0000256" key="9">
    <source>
        <dbReference type="PIRSR" id="PIRSR000445-1"/>
    </source>
</evidence>
<dbReference type="GO" id="GO:0050661">
    <property type="term" value="F:NADP binding"/>
    <property type="evidence" value="ECO:0007669"/>
    <property type="project" value="InterPro"/>
</dbReference>
<comment type="pathway">
    <text evidence="1 8 13">Porphyrin-containing compound metabolism; protoporphyrin-IX biosynthesis; 5-aminolevulinate from L-glutamyl-tRNA(Glu): step 1/2.</text>
</comment>
<accession>A0A3R9YEB2</accession>
<dbReference type="InterPro" id="IPR015896">
    <property type="entry name" value="4pyrrol_synth_GluRdtase_dimer"/>
</dbReference>
<dbReference type="InterPro" id="IPR036343">
    <property type="entry name" value="GluRdtase_N_sf"/>
</dbReference>
<feature type="binding site" evidence="8 11">
    <location>
        <begin position="189"/>
        <end position="194"/>
    </location>
    <ligand>
        <name>NADP(+)</name>
        <dbReference type="ChEBI" id="CHEBI:58349"/>
    </ligand>
</feature>
<dbReference type="PANTHER" id="PTHR43013:SF1">
    <property type="entry name" value="GLUTAMYL-TRNA REDUCTASE"/>
    <property type="match status" value="1"/>
</dbReference>
<feature type="binding site" evidence="8 10">
    <location>
        <begin position="114"/>
        <end position="116"/>
    </location>
    <ligand>
        <name>substrate</name>
    </ligand>
</feature>
<dbReference type="InterPro" id="IPR036291">
    <property type="entry name" value="NAD(P)-bd_dom_sf"/>
</dbReference>
<dbReference type="UniPathway" id="UPA00251">
    <property type="reaction ID" value="UER00316"/>
</dbReference>
<dbReference type="PANTHER" id="PTHR43013">
    <property type="entry name" value="GLUTAMYL-TRNA REDUCTASE"/>
    <property type="match status" value="1"/>
</dbReference>
<comment type="miscellaneous">
    <text evidence="8">During catalysis, the active site Cys acts as a nucleophile attacking the alpha-carbonyl group of tRNA-bound glutamate with the formation of a thioester intermediate between enzyme and glutamate, and the concomitant release of tRNA(Glu). The thioester intermediate is finally reduced by direct hydride transfer from NADPH, to form the product GSA.</text>
</comment>
<keyword evidence="19" id="KW-1185">Reference proteome</keyword>
<feature type="binding site" evidence="8 10">
    <location>
        <position position="120"/>
    </location>
    <ligand>
        <name>substrate</name>
    </ligand>
</feature>
<evidence type="ECO:0000256" key="14">
    <source>
        <dbReference type="SAM" id="MobiDB-lite"/>
    </source>
</evidence>
<feature type="domain" description="Tetrapyrrole biosynthesis glutamyl-tRNA reductase dimerisation" evidence="15">
    <location>
        <begin position="326"/>
        <end position="419"/>
    </location>
</feature>
<comment type="subunit">
    <text evidence="8">Homodimer.</text>
</comment>
<dbReference type="InterPro" id="IPR015895">
    <property type="entry name" value="4pyrrol_synth_GluRdtase_N"/>
</dbReference>
<evidence type="ECO:0000256" key="1">
    <source>
        <dbReference type="ARBA" id="ARBA00005059"/>
    </source>
</evidence>
<organism evidence="18 19">
    <name type="scientific">Vagococcus humatus</name>
    <dbReference type="NCBI Taxonomy" id="1889241"/>
    <lineage>
        <taxon>Bacteria</taxon>
        <taxon>Bacillati</taxon>
        <taxon>Bacillota</taxon>
        <taxon>Bacilli</taxon>
        <taxon>Lactobacillales</taxon>
        <taxon>Enterococcaceae</taxon>
        <taxon>Vagococcus</taxon>
    </lineage>
</organism>
<dbReference type="CDD" id="cd05213">
    <property type="entry name" value="NAD_bind_Glutamyl_tRNA_reduct"/>
    <property type="match status" value="1"/>
</dbReference>
<dbReference type="GO" id="GO:0019353">
    <property type="term" value="P:protoporphyrinogen IX biosynthetic process from glutamate"/>
    <property type="evidence" value="ECO:0007669"/>
    <property type="project" value="TreeGrafter"/>
</dbReference>
<proteinExistence type="inferred from homology"/>
<comment type="caution">
    <text evidence="18">The sequence shown here is derived from an EMBL/GenBank/DDBJ whole genome shotgun (WGS) entry which is preliminary data.</text>
</comment>
<keyword evidence="5 8" id="KW-0560">Oxidoreductase</keyword>
<dbReference type="EC" id="1.2.1.70" evidence="3 8"/>
<dbReference type="Gene3D" id="3.30.460.30">
    <property type="entry name" value="Glutamyl-tRNA reductase, N-terminal domain"/>
    <property type="match status" value="1"/>
</dbReference>
<gene>
    <name evidence="8" type="primary">hemA</name>
    <name evidence="18" type="ORF">C7P63_04335</name>
</gene>
<feature type="domain" description="Quinate/shikimate 5-dehydrogenase/glutamyl-tRNA reductase" evidence="16">
    <location>
        <begin position="172"/>
        <end position="306"/>
    </location>
</feature>
<evidence type="ECO:0000256" key="12">
    <source>
        <dbReference type="PIRSR" id="PIRSR000445-4"/>
    </source>
</evidence>
<dbReference type="PIRSF" id="PIRSF000445">
    <property type="entry name" value="4pyrrol_synth_GluRdtase"/>
    <property type="match status" value="1"/>
</dbReference>
<feature type="region of interest" description="Disordered" evidence="14">
    <location>
        <begin position="428"/>
        <end position="457"/>
    </location>
</feature>
<evidence type="ECO:0000256" key="7">
    <source>
        <dbReference type="ARBA" id="ARBA00047464"/>
    </source>
</evidence>
<dbReference type="EMBL" id="PXZH01000001">
    <property type="protein sequence ID" value="RST90307.1"/>
    <property type="molecule type" value="Genomic_DNA"/>
</dbReference>
<evidence type="ECO:0000256" key="13">
    <source>
        <dbReference type="RuleBase" id="RU000584"/>
    </source>
</evidence>
<feature type="binding site" evidence="8 10">
    <location>
        <position position="109"/>
    </location>
    <ligand>
        <name>substrate</name>
    </ligand>
</feature>
<dbReference type="Pfam" id="PF01488">
    <property type="entry name" value="Shikimate_DH"/>
    <property type="match status" value="1"/>
</dbReference>
<dbReference type="FunFam" id="3.30.460.30:FF:000001">
    <property type="entry name" value="Glutamyl-tRNA reductase"/>
    <property type="match status" value="1"/>
</dbReference>
<evidence type="ECO:0000313" key="18">
    <source>
        <dbReference type="EMBL" id="RST90307.1"/>
    </source>
</evidence>
<dbReference type="HAMAP" id="MF_00087">
    <property type="entry name" value="Glu_tRNA_reductase"/>
    <property type="match status" value="1"/>
</dbReference>
<feature type="binding site" evidence="8 10">
    <location>
        <begin position="49"/>
        <end position="52"/>
    </location>
    <ligand>
        <name>substrate</name>
    </ligand>
</feature>
<comment type="similarity">
    <text evidence="2 8 13">Belongs to the glutamyl-tRNA reductase family.</text>
</comment>
<evidence type="ECO:0000256" key="10">
    <source>
        <dbReference type="PIRSR" id="PIRSR000445-2"/>
    </source>
</evidence>
<keyword evidence="6 8" id="KW-0627">Porphyrin biosynthesis</keyword>
<dbReference type="Gene3D" id="3.40.50.720">
    <property type="entry name" value="NAD(P)-binding Rossmann-like Domain"/>
    <property type="match status" value="1"/>
</dbReference>
<evidence type="ECO:0000259" key="17">
    <source>
        <dbReference type="Pfam" id="PF05201"/>
    </source>
</evidence>
<sequence length="457" mass="52399">MHILYVGLTYKHTPVKLREKTSFFSQDLTGANVKLNETKSILENVILTTCNRTEIYAVVDQLHTGKYYIKRFLADFFELPMEMIEPYLEYKEEEGVLYHCYRLGCGLDSTVIGETQILGQLKTSFQVARESQTTGTIFNKLFNDVIAFSKKMHTVYKINDRSASLSQSAMQIAENELTDLSDKHLFILGAGEMSELVVKNSENFNIGQISIFNRTVDKALKLQQYTDQPLHVFPLSDFYKKVPEADIVISAISVKDPFITKQDLVLSYANETVKALYIDLGVPRNINPHCRLIEGITLYDMDQVNQLIQKHNEERAEILALINQDVDIAVSDFKEWEKQLGIIPVIKRLREKTLEAEEAAMTSLMNKLPDLTTREVKIIRKHMKSIVNQSLRTPIKEIKELSIEENAAYDIQLIQRIFGVEENKETEDCIKNENQSRNPGKQVSRYSNETSSSIYSE</sequence>
<protein>
    <recommendedName>
        <fullName evidence="3 8">Glutamyl-tRNA reductase</fullName>
        <shortName evidence="8">GluTR</shortName>
        <ecNumber evidence="3 8">1.2.1.70</ecNumber>
    </recommendedName>
</protein>
<dbReference type="Proteomes" id="UP000277864">
    <property type="component" value="Unassembled WGS sequence"/>
</dbReference>
<dbReference type="RefSeq" id="WP_125942920.1">
    <property type="nucleotide sequence ID" value="NZ_PXZH01000001.1"/>
</dbReference>
<keyword evidence="4 8" id="KW-0521">NADP</keyword>
<dbReference type="Pfam" id="PF00745">
    <property type="entry name" value="GlutR_dimer"/>
    <property type="match status" value="1"/>
</dbReference>
<comment type="domain">
    <text evidence="8">Possesses an unusual extended V-shaped dimeric structure with each monomer consisting of three distinct domains arranged along a curved 'spinal' alpha-helix. The N-terminal catalytic domain specifically recognizes the glutamate moiety of the substrate. The second domain is the NADPH-binding domain, and the third C-terminal domain is responsible for dimerization.</text>
</comment>
<feature type="compositionally biased region" description="Polar residues" evidence="14">
    <location>
        <begin position="432"/>
        <end position="457"/>
    </location>
</feature>
<dbReference type="OrthoDB" id="110209at2"/>
<evidence type="ECO:0000256" key="11">
    <source>
        <dbReference type="PIRSR" id="PIRSR000445-3"/>
    </source>
</evidence>
<dbReference type="InterPro" id="IPR006151">
    <property type="entry name" value="Shikm_DH/Glu-tRNA_Rdtase"/>
</dbReference>
<dbReference type="GO" id="GO:0008883">
    <property type="term" value="F:glutamyl-tRNA reductase activity"/>
    <property type="evidence" value="ECO:0007669"/>
    <property type="project" value="UniProtKB-UniRule"/>
</dbReference>
<evidence type="ECO:0000256" key="3">
    <source>
        <dbReference type="ARBA" id="ARBA00012970"/>
    </source>
</evidence>
<dbReference type="SUPFAM" id="SSF69742">
    <property type="entry name" value="Glutamyl tRNA-reductase catalytic, N-terminal domain"/>
    <property type="match status" value="1"/>
</dbReference>
<evidence type="ECO:0000259" key="15">
    <source>
        <dbReference type="Pfam" id="PF00745"/>
    </source>
</evidence>
<dbReference type="InterPro" id="IPR036453">
    <property type="entry name" value="GluRdtase_dimer_dom_sf"/>
</dbReference>
<comment type="function">
    <text evidence="8">Catalyzes the NADPH-dependent reduction of glutamyl-tRNA(Glu) to glutamate 1-semialdehyde (GSA).</text>
</comment>
<dbReference type="AlphaFoldDB" id="A0A3R9YEB2"/>
<evidence type="ECO:0000256" key="5">
    <source>
        <dbReference type="ARBA" id="ARBA00023002"/>
    </source>
</evidence>
<evidence type="ECO:0000259" key="16">
    <source>
        <dbReference type="Pfam" id="PF01488"/>
    </source>
</evidence>
<feature type="active site" description="Nucleophile" evidence="8 9">
    <location>
        <position position="50"/>
    </location>
</feature>
<feature type="domain" description="Glutamyl-tRNA reductase N-terminal" evidence="17">
    <location>
        <begin position="6"/>
        <end position="154"/>
    </location>
</feature>
<name>A0A3R9YEB2_9ENTE</name>
<evidence type="ECO:0000256" key="6">
    <source>
        <dbReference type="ARBA" id="ARBA00023244"/>
    </source>
</evidence>